<dbReference type="InterPro" id="IPR036259">
    <property type="entry name" value="MFS_trans_sf"/>
</dbReference>
<name>A0AAF1BS90_9TREE</name>
<feature type="transmembrane region" description="Helical" evidence="8">
    <location>
        <begin position="233"/>
        <end position="253"/>
    </location>
</feature>
<dbReference type="PANTHER" id="PTHR43791:SF64">
    <property type="entry name" value="MAJOR FACILITATOR SUPERFAMILY (MFS) PROFILE DOMAIN-CONTAINING PROTEIN"/>
    <property type="match status" value="1"/>
</dbReference>
<accession>A0AAF1BS90</accession>
<feature type="transmembrane region" description="Helical" evidence="8">
    <location>
        <begin position="309"/>
        <end position="328"/>
    </location>
</feature>
<reference evidence="10" key="1">
    <citation type="submission" date="2023-10" db="EMBL/GenBank/DDBJ databases">
        <authorList>
            <person name="Noh H."/>
        </authorList>
    </citation>
    <scope>NUCLEOTIDE SEQUENCE</scope>
    <source>
        <strain evidence="10">DUCC4014</strain>
    </source>
</reference>
<keyword evidence="5 8" id="KW-0472">Membrane</keyword>
<protein>
    <submittedName>
        <fullName evidence="10">Transporter SEO1</fullName>
    </submittedName>
</protein>
<organism evidence="10 11">
    <name type="scientific">Vanrija pseudolonga</name>
    <dbReference type="NCBI Taxonomy" id="143232"/>
    <lineage>
        <taxon>Eukaryota</taxon>
        <taxon>Fungi</taxon>
        <taxon>Dikarya</taxon>
        <taxon>Basidiomycota</taxon>
        <taxon>Agaricomycotina</taxon>
        <taxon>Tremellomycetes</taxon>
        <taxon>Trichosporonales</taxon>
        <taxon>Trichosporonaceae</taxon>
        <taxon>Vanrija</taxon>
    </lineage>
</organism>
<dbReference type="PANTHER" id="PTHR43791">
    <property type="entry name" value="PERMEASE-RELATED"/>
    <property type="match status" value="1"/>
</dbReference>
<dbReference type="EMBL" id="CP086717">
    <property type="protein sequence ID" value="WOO83143.1"/>
    <property type="molecule type" value="Genomic_DNA"/>
</dbReference>
<feature type="transmembrane region" description="Helical" evidence="8">
    <location>
        <begin position="348"/>
        <end position="367"/>
    </location>
</feature>
<feature type="transmembrane region" description="Helical" evidence="8">
    <location>
        <begin position="472"/>
        <end position="492"/>
    </location>
</feature>
<dbReference type="InterPro" id="IPR020846">
    <property type="entry name" value="MFS_dom"/>
</dbReference>
<evidence type="ECO:0000256" key="2">
    <source>
        <dbReference type="ARBA" id="ARBA00022448"/>
    </source>
</evidence>
<dbReference type="GO" id="GO:0022857">
    <property type="term" value="F:transmembrane transporter activity"/>
    <property type="evidence" value="ECO:0007669"/>
    <property type="project" value="InterPro"/>
</dbReference>
<keyword evidence="4 8" id="KW-1133">Transmembrane helix</keyword>
<gene>
    <name evidence="10" type="primary">SEO1_0</name>
    <name evidence="10" type="ORF">LOC62_04G006623</name>
</gene>
<keyword evidence="3 8" id="KW-0812">Transmembrane</keyword>
<evidence type="ECO:0000256" key="4">
    <source>
        <dbReference type="ARBA" id="ARBA00022989"/>
    </source>
</evidence>
<feature type="compositionally biased region" description="Polar residues" evidence="7">
    <location>
        <begin position="12"/>
        <end position="24"/>
    </location>
</feature>
<evidence type="ECO:0000256" key="6">
    <source>
        <dbReference type="ARBA" id="ARBA00037968"/>
    </source>
</evidence>
<evidence type="ECO:0000256" key="3">
    <source>
        <dbReference type="ARBA" id="ARBA00022692"/>
    </source>
</evidence>
<evidence type="ECO:0000259" key="9">
    <source>
        <dbReference type="PROSITE" id="PS50850"/>
    </source>
</evidence>
<dbReference type="GO" id="GO:0016020">
    <property type="term" value="C:membrane"/>
    <property type="evidence" value="ECO:0007669"/>
    <property type="project" value="UniProtKB-SubCell"/>
</dbReference>
<dbReference type="RefSeq" id="XP_062629175.1">
    <property type="nucleotide sequence ID" value="XM_062773191.1"/>
</dbReference>
<dbReference type="GeneID" id="87809845"/>
<evidence type="ECO:0000313" key="10">
    <source>
        <dbReference type="EMBL" id="WOO83143.1"/>
    </source>
</evidence>
<sequence>MRAPNQPRLLSPSGTAHNMVSNNAAPPATRPVDFEENDYSDKAVVDIAAQAAEHVKSKEERLFVARLDCVLMVFAFLSQVIKILDQQNVASAYVSGMKEDLHIKGNEYNYFTTYFNIGYAIFVIPSQIMMTKVDPAIWLPSLEIAWGILTLAFFRVQNVTQIYIMRAFVGAFEASAYPGTVTLLAAWYTPRELAFRISVYHSAQWAWKQISSGLTAAIFQGLDGVHGIAGWRWMFIIDAILTVALAAGGFFLIPGYPSKKKSVTSPRAFWLNDRHLEIANERSKRFGRAANKSFNLRAVKRAFKSPQTLLIPTLYVASQLAQQGYLYFNLWLKSLKNADGSPRWSITQVNALPMAGYAASILCVWMWGFVSDRFQNRWIVVAAQGTIGLIPGIMMSVWNIPIGAKYFAYYLCFTFLATTPPLMAWLSDMTPNDAEQRAFIIGCTTASWYAFNSWVNILVWPASKAPHYPVGWQVTIGLWCFIFAMLALTRYVDLYYVRPRNARQREDAALEADDLASETSPDAKSNVVVAVREDNRA</sequence>
<dbReference type="AlphaFoldDB" id="A0AAF1BS90"/>
<feature type="transmembrane region" description="Helical" evidence="8">
    <location>
        <begin position="406"/>
        <end position="426"/>
    </location>
</feature>
<feature type="transmembrane region" description="Helical" evidence="8">
    <location>
        <begin position="136"/>
        <end position="156"/>
    </location>
</feature>
<evidence type="ECO:0000256" key="1">
    <source>
        <dbReference type="ARBA" id="ARBA00004141"/>
    </source>
</evidence>
<dbReference type="SUPFAM" id="SSF103473">
    <property type="entry name" value="MFS general substrate transporter"/>
    <property type="match status" value="1"/>
</dbReference>
<dbReference type="PROSITE" id="PS50850">
    <property type="entry name" value="MFS"/>
    <property type="match status" value="1"/>
</dbReference>
<dbReference type="InterPro" id="IPR011701">
    <property type="entry name" value="MFS"/>
</dbReference>
<evidence type="ECO:0000256" key="5">
    <source>
        <dbReference type="ARBA" id="ARBA00023136"/>
    </source>
</evidence>
<comment type="similarity">
    <text evidence="6">Belongs to the major facilitator superfamily. Allantoate permease family.</text>
</comment>
<dbReference type="Pfam" id="PF07690">
    <property type="entry name" value="MFS_1"/>
    <property type="match status" value="1"/>
</dbReference>
<evidence type="ECO:0000256" key="8">
    <source>
        <dbReference type="SAM" id="Phobius"/>
    </source>
</evidence>
<comment type="subcellular location">
    <subcellularLocation>
        <location evidence="1">Membrane</location>
        <topology evidence="1">Multi-pass membrane protein</topology>
    </subcellularLocation>
</comment>
<feature type="transmembrane region" description="Helical" evidence="8">
    <location>
        <begin position="108"/>
        <end position="130"/>
    </location>
</feature>
<feature type="transmembrane region" description="Helical" evidence="8">
    <location>
        <begin position="379"/>
        <end position="400"/>
    </location>
</feature>
<dbReference type="Proteomes" id="UP000827549">
    <property type="component" value="Chromosome 4"/>
</dbReference>
<proteinExistence type="inferred from homology"/>
<dbReference type="FunFam" id="1.20.1250.20:FF:000065">
    <property type="entry name" value="Putative MFS pantothenate transporter"/>
    <property type="match status" value="1"/>
</dbReference>
<feature type="domain" description="Major facilitator superfamily (MFS) profile" evidence="9">
    <location>
        <begin position="71"/>
        <end position="502"/>
    </location>
</feature>
<dbReference type="Gene3D" id="1.20.1250.20">
    <property type="entry name" value="MFS general substrate transporter like domains"/>
    <property type="match status" value="2"/>
</dbReference>
<feature type="transmembrane region" description="Helical" evidence="8">
    <location>
        <begin position="438"/>
        <end position="460"/>
    </location>
</feature>
<evidence type="ECO:0000313" key="11">
    <source>
        <dbReference type="Proteomes" id="UP000827549"/>
    </source>
</evidence>
<keyword evidence="11" id="KW-1185">Reference proteome</keyword>
<feature type="region of interest" description="Disordered" evidence="7">
    <location>
        <begin position="1"/>
        <end position="32"/>
    </location>
</feature>
<evidence type="ECO:0000256" key="7">
    <source>
        <dbReference type="SAM" id="MobiDB-lite"/>
    </source>
</evidence>
<keyword evidence="2" id="KW-0813">Transport</keyword>
<feature type="transmembrane region" description="Helical" evidence="8">
    <location>
        <begin position="168"/>
        <end position="188"/>
    </location>
</feature>